<dbReference type="Gene3D" id="2.130.10.10">
    <property type="entry name" value="YVTN repeat-like/Quinoprotein amine dehydrogenase"/>
    <property type="match status" value="1"/>
</dbReference>
<dbReference type="Proteomes" id="UP001216638">
    <property type="component" value="Chromosome 1"/>
</dbReference>
<evidence type="ECO:0000256" key="4">
    <source>
        <dbReference type="ARBA" id="ARBA00022737"/>
    </source>
</evidence>
<keyword evidence="4" id="KW-0677">Repeat</keyword>
<dbReference type="PROSITE" id="PS50294">
    <property type="entry name" value="WD_REPEATS_REGION"/>
    <property type="match status" value="2"/>
</dbReference>
<name>A0AAF0IS47_9BASI</name>
<dbReference type="GO" id="GO:0005730">
    <property type="term" value="C:nucleolus"/>
    <property type="evidence" value="ECO:0007669"/>
    <property type="project" value="UniProtKB-SubCell"/>
</dbReference>
<keyword evidence="5 6" id="KW-0539">Nucleus</keyword>
<comment type="subcellular location">
    <subcellularLocation>
        <location evidence="6">Nucleus</location>
        <location evidence="6">Nucleolus</location>
    </subcellularLocation>
    <subcellularLocation>
        <location evidence="6">Nucleus</location>
        <location evidence="6">Nucleoplasm</location>
    </subcellularLocation>
</comment>
<evidence type="ECO:0000256" key="1">
    <source>
        <dbReference type="ARBA" id="ARBA00022517"/>
    </source>
</evidence>
<dbReference type="InterPro" id="IPR001680">
    <property type="entry name" value="WD40_rpt"/>
</dbReference>
<dbReference type="GO" id="GO:0000466">
    <property type="term" value="P:maturation of 5.8S rRNA from tricistronic rRNA transcript (SSU-rRNA, 5.8S rRNA, LSU-rRNA)"/>
    <property type="evidence" value="ECO:0007669"/>
    <property type="project" value="UniProtKB-UniRule"/>
</dbReference>
<dbReference type="PROSITE" id="PS50082">
    <property type="entry name" value="WD_REPEATS_2"/>
    <property type="match status" value="2"/>
</dbReference>
<dbReference type="SMART" id="SM00320">
    <property type="entry name" value="WD40"/>
    <property type="match status" value="5"/>
</dbReference>
<dbReference type="Pfam" id="PF08154">
    <property type="entry name" value="NLE"/>
    <property type="match status" value="1"/>
</dbReference>
<evidence type="ECO:0000256" key="3">
    <source>
        <dbReference type="ARBA" id="ARBA00022574"/>
    </source>
</evidence>
<dbReference type="SUPFAM" id="SSF50978">
    <property type="entry name" value="WD40 repeat-like"/>
    <property type="match status" value="1"/>
</dbReference>
<evidence type="ECO:0000256" key="7">
    <source>
        <dbReference type="PROSITE-ProRule" id="PRU00221"/>
    </source>
</evidence>
<organism evidence="10 11">
    <name type="scientific">Malassezia brasiliensis</name>
    <dbReference type="NCBI Taxonomy" id="1821822"/>
    <lineage>
        <taxon>Eukaryota</taxon>
        <taxon>Fungi</taxon>
        <taxon>Dikarya</taxon>
        <taxon>Basidiomycota</taxon>
        <taxon>Ustilaginomycotina</taxon>
        <taxon>Malasseziomycetes</taxon>
        <taxon>Malasseziales</taxon>
        <taxon>Malasseziaceae</taxon>
        <taxon>Malassezia</taxon>
    </lineage>
</organism>
<accession>A0AAF0IS47</accession>
<dbReference type="GO" id="GO:0043021">
    <property type="term" value="F:ribonucleoprotein complex binding"/>
    <property type="evidence" value="ECO:0007669"/>
    <property type="project" value="UniProtKB-UniRule"/>
</dbReference>
<reference evidence="10" key="1">
    <citation type="submission" date="2023-03" db="EMBL/GenBank/DDBJ databases">
        <title>Mating type loci evolution in Malassezia.</title>
        <authorList>
            <person name="Coelho M.A."/>
        </authorList>
    </citation>
    <scope>NUCLEOTIDE SEQUENCE</scope>
    <source>
        <strain evidence="10">CBS 14135</strain>
    </source>
</reference>
<evidence type="ECO:0000256" key="6">
    <source>
        <dbReference type="HAMAP-Rule" id="MF_03029"/>
    </source>
</evidence>
<dbReference type="AlphaFoldDB" id="A0AAF0IS47"/>
<protein>
    <recommendedName>
        <fullName evidence="6">Ribosome biogenesis protein YTM1</fullName>
    </recommendedName>
</protein>
<comment type="similarity">
    <text evidence="6">Belongs to the WD repeat WDR12/YTM1 family.</text>
</comment>
<evidence type="ECO:0000313" key="11">
    <source>
        <dbReference type="Proteomes" id="UP001216638"/>
    </source>
</evidence>
<dbReference type="PANTHER" id="PTHR19855:SF11">
    <property type="entry name" value="RIBOSOME BIOGENESIS PROTEIN WDR12"/>
    <property type="match status" value="1"/>
</dbReference>
<evidence type="ECO:0000256" key="5">
    <source>
        <dbReference type="ARBA" id="ARBA00023242"/>
    </source>
</evidence>
<keyword evidence="3 7" id="KW-0853">WD repeat</keyword>
<keyword evidence="11" id="KW-1185">Reference proteome</keyword>
<evidence type="ECO:0000256" key="8">
    <source>
        <dbReference type="SAM" id="MobiDB-lite"/>
    </source>
</evidence>
<dbReference type="GO" id="GO:0030687">
    <property type="term" value="C:preribosome, large subunit precursor"/>
    <property type="evidence" value="ECO:0007669"/>
    <property type="project" value="UniProtKB-UniRule"/>
</dbReference>
<dbReference type="InterPro" id="IPR019775">
    <property type="entry name" value="WD40_repeat_CS"/>
</dbReference>
<dbReference type="PANTHER" id="PTHR19855">
    <property type="entry name" value="WD40 REPEAT PROTEIN 12, 37"/>
    <property type="match status" value="1"/>
</dbReference>
<gene>
    <name evidence="10" type="primary">YTM1_2</name>
    <name evidence="6" type="synonym">YTM1</name>
    <name evidence="10" type="ORF">MBRA1_001195</name>
</gene>
<comment type="subunit">
    <text evidence="6">Component of the NOP7 complex, composed of ERB1, NOP7 and YTM1. Within the NOP7 complex ERB1 appears to interact directly with NOP7 and YTM1. The NOP7 complex also associates with the 66S pre-ribosome.</text>
</comment>
<dbReference type="GO" id="GO:0000463">
    <property type="term" value="P:maturation of LSU-rRNA from tricistronic rRNA transcript (SSU-rRNA, 5.8S rRNA, LSU-rRNA)"/>
    <property type="evidence" value="ECO:0007669"/>
    <property type="project" value="UniProtKB-UniRule"/>
</dbReference>
<dbReference type="HAMAP" id="MF_03029">
    <property type="entry name" value="WDR12"/>
    <property type="match status" value="1"/>
</dbReference>
<dbReference type="Pfam" id="PF00400">
    <property type="entry name" value="WD40"/>
    <property type="match status" value="3"/>
</dbReference>
<proteinExistence type="inferred from homology"/>
<feature type="repeat" description="WD" evidence="7">
    <location>
        <begin position="386"/>
        <end position="428"/>
    </location>
</feature>
<feature type="domain" description="NLE" evidence="9">
    <location>
        <begin position="13"/>
        <end position="79"/>
    </location>
</feature>
<dbReference type="InterPro" id="IPR015943">
    <property type="entry name" value="WD40/YVTN_repeat-like_dom_sf"/>
</dbReference>
<feature type="compositionally biased region" description="Polar residues" evidence="8">
    <location>
        <begin position="259"/>
        <end position="268"/>
    </location>
</feature>
<sequence length="481" mass="51687">MQEEGTGDAAATVPIRLRTSIPGCSIPYVPYMVPVNWRRSQLSTLVNKVLQSADQQRETVPFDFIVDGELLRTSLDEYLAQHARSTEEGIELEYIRTTLPPSFRDAAKQDDWIASIDARHPSLVLEASYDGNVRVLDTQNLSASPATYVPSYAQRPTSLTSAQWLTPGESVVTGAMDGTVAVWRRPGADAQTYQVMRAAELLHHSGPITNIDVAPEGSPATVLSAGWDGSIAIWDLPRDAEFPTTIASGDEPVKKRRTQSGNKKAATSETVVPLEPTVFLAQVPASLSVSAAKALGTTPAPGNNARTTARLQGNQVFGAAWDGSVKLYDLSQGIMTGEKSSDKVHLCLDVLHGKSTRAQAVTGHMDHSIGLYDFRDTTRHTAMAIANAHTAPVGAIRAHPTSPYLFVSGAYDGRIRVWDVRSSKHALFTLSQPRDTSGDATKDKAKVLGLDWTSDGNSIVAGGEDCRVSIYQGSGIGAEHI</sequence>
<evidence type="ECO:0000313" key="10">
    <source>
        <dbReference type="EMBL" id="WFC94563.1"/>
    </source>
</evidence>
<evidence type="ECO:0000256" key="2">
    <source>
        <dbReference type="ARBA" id="ARBA00022552"/>
    </source>
</evidence>
<feature type="repeat" description="WD" evidence="7">
    <location>
        <begin position="201"/>
        <end position="244"/>
    </location>
</feature>
<evidence type="ECO:0000259" key="9">
    <source>
        <dbReference type="Pfam" id="PF08154"/>
    </source>
</evidence>
<dbReference type="InterPro" id="IPR020472">
    <property type="entry name" value="WD40_PAC1"/>
</dbReference>
<dbReference type="GO" id="GO:0005654">
    <property type="term" value="C:nucleoplasm"/>
    <property type="evidence" value="ECO:0007669"/>
    <property type="project" value="UniProtKB-SubCell"/>
</dbReference>
<keyword evidence="1 6" id="KW-0690">Ribosome biogenesis</keyword>
<dbReference type="PRINTS" id="PR00320">
    <property type="entry name" value="GPROTEINBRPT"/>
</dbReference>
<dbReference type="PROSITE" id="PS00678">
    <property type="entry name" value="WD_REPEATS_1"/>
    <property type="match status" value="1"/>
</dbReference>
<comment type="function">
    <text evidence="6">Component of the NOP7 complex, which is required for maturation of the 25S and 5.8S ribosomal RNAs and formation of the 60S ribosome.</text>
</comment>
<dbReference type="InterPro" id="IPR036322">
    <property type="entry name" value="WD40_repeat_dom_sf"/>
</dbReference>
<feature type="region of interest" description="Disordered" evidence="8">
    <location>
        <begin position="244"/>
        <end position="268"/>
    </location>
</feature>
<dbReference type="EMBL" id="CP119951">
    <property type="protein sequence ID" value="WFC94563.1"/>
    <property type="molecule type" value="Genomic_DNA"/>
</dbReference>
<dbReference type="InterPro" id="IPR028599">
    <property type="entry name" value="WDR12/Ytm1"/>
</dbReference>
<keyword evidence="2 6" id="KW-0698">rRNA processing</keyword>
<dbReference type="InterPro" id="IPR012972">
    <property type="entry name" value="NLE"/>
</dbReference>